<evidence type="ECO:0000256" key="2">
    <source>
        <dbReference type="PROSITE-ProRule" id="PRU00176"/>
    </source>
</evidence>
<feature type="compositionally biased region" description="Basic residues" evidence="3">
    <location>
        <begin position="198"/>
        <end position="211"/>
    </location>
</feature>
<evidence type="ECO:0000313" key="5">
    <source>
        <dbReference type="EMBL" id="CAD8720185.1"/>
    </source>
</evidence>
<dbReference type="SMART" id="SM00360">
    <property type="entry name" value="RRM"/>
    <property type="match status" value="1"/>
</dbReference>
<feature type="domain" description="RRM" evidence="4">
    <location>
        <begin position="107"/>
        <end position="185"/>
    </location>
</feature>
<evidence type="ECO:0000256" key="1">
    <source>
        <dbReference type="ARBA" id="ARBA00022884"/>
    </source>
</evidence>
<dbReference type="InterPro" id="IPR050825">
    <property type="entry name" value="RBM42_RBP45_47-like"/>
</dbReference>
<dbReference type="InterPro" id="IPR012677">
    <property type="entry name" value="Nucleotide-bd_a/b_plait_sf"/>
</dbReference>
<dbReference type="InterPro" id="IPR000504">
    <property type="entry name" value="RRM_dom"/>
</dbReference>
<keyword evidence="1 2" id="KW-0694">RNA-binding</keyword>
<dbReference type="InterPro" id="IPR035979">
    <property type="entry name" value="RBD_domain_sf"/>
</dbReference>
<dbReference type="Gene3D" id="3.30.70.330">
    <property type="match status" value="1"/>
</dbReference>
<feature type="region of interest" description="Disordered" evidence="3">
    <location>
        <begin position="183"/>
        <end position="222"/>
    </location>
</feature>
<evidence type="ECO:0000256" key="3">
    <source>
        <dbReference type="SAM" id="MobiDB-lite"/>
    </source>
</evidence>
<proteinExistence type="predicted"/>
<dbReference type="CDD" id="cd12383">
    <property type="entry name" value="RRM_RBM42"/>
    <property type="match status" value="1"/>
</dbReference>
<dbReference type="GO" id="GO:0003729">
    <property type="term" value="F:mRNA binding"/>
    <property type="evidence" value="ECO:0007669"/>
    <property type="project" value="InterPro"/>
</dbReference>
<dbReference type="EMBL" id="HBFC01032691">
    <property type="protein sequence ID" value="CAD8720185.1"/>
    <property type="molecule type" value="Transcribed_RNA"/>
</dbReference>
<dbReference type="AlphaFoldDB" id="A0A7S0XG53"/>
<gene>
    <name evidence="5" type="ORF">MANT1106_LOCUS19397</name>
</gene>
<dbReference type="InterPro" id="IPR034215">
    <property type="entry name" value="RBM42_RRM"/>
</dbReference>
<dbReference type="Pfam" id="PF00076">
    <property type="entry name" value="RRM_1"/>
    <property type="match status" value="1"/>
</dbReference>
<dbReference type="PANTHER" id="PTHR47640">
    <property type="entry name" value="TRNA SELENOCYSTEINE 1-ASSOCIATED PROTEIN 1-RELATED-RELATED"/>
    <property type="match status" value="1"/>
</dbReference>
<protein>
    <recommendedName>
        <fullName evidence="4">RRM domain-containing protein</fullName>
    </recommendedName>
</protein>
<evidence type="ECO:0000259" key="4">
    <source>
        <dbReference type="PROSITE" id="PS50102"/>
    </source>
</evidence>
<organism evidence="5">
    <name type="scientific">Mantoniella antarctica</name>
    <dbReference type="NCBI Taxonomy" id="81844"/>
    <lineage>
        <taxon>Eukaryota</taxon>
        <taxon>Viridiplantae</taxon>
        <taxon>Chlorophyta</taxon>
        <taxon>Mamiellophyceae</taxon>
        <taxon>Mamiellales</taxon>
        <taxon>Mamiellaceae</taxon>
        <taxon>Mantoniella</taxon>
    </lineage>
</organism>
<sequence>MPMPMPMPFVGLAAYPPPPPQYFHPPGGVYPPAPVMGSGGGGGGGAMAAEAAGAAPAPVVEMKRSANLSGEEVKAAPAKLLGKPVFRQAGGDRWEDKSLGEWPENDYRIFVGDLGLEVNDDLLTKAFSKYPTFQKAKVVKDKSSGKSKGFGFVSLMDPGDYAKAMKEMNGRYIGNRPCKLKKSDWATRNDASTVKNKVAPKRKPMNKRKHLPQGPALKPKPE</sequence>
<dbReference type="SUPFAM" id="SSF54928">
    <property type="entry name" value="RNA-binding domain, RBD"/>
    <property type="match status" value="1"/>
</dbReference>
<reference evidence="5" key="1">
    <citation type="submission" date="2021-01" db="EMBL/GenBank/DDBJ databases">
        <authorList>
            <person name="Corre E."/>
            <person name="Pelletier E."/>
            <person name="Niang G."/>
            <person name="Scheremetjew M."/>
            <person name="Finn R."/>
            <person name="Kale V."/>
            <person name="Holt S."/>
            <person name="Cochrane G."/>
            <person name="Meng A."/>
            <person name="Brown T."/>
            <person name="Cohen L."/>
        </authorList>
    </citation>
    <scope>NUCLEOTIDE SEQUENCE</scope>
    <source>
        <strain evidence="5">SL-175</strain>
    </source>
</reference>
<name>A0A7S0XG53_9CHLO</name>
<dbReference type="PANTHER" id="PTHR47640:SF11">
    <property type="entry name" value="RNA-BINDING PROTEIN 42"/>
    <property type="match status" value="1"/>
</dbReference>
<accession>A0A7S0XG53</accession>
<dbReference type="PROSITE" id="PS50102">
    <property type="entry name" value="RRM"/>
    <property type="match status" value="1"/>
</dbReference>